<dbReference type="Gene3D" id="3.80.30.20">
    <property type="entry name" value="tm_1862 like domain"/>
    <property type="match status" value="1"/>
</dbReference>
<dbReference type="PATRIC" id="fig|1653476.3.peg.1013"/>
<evidence type="ECO:0000259" key="1">
    <source>
        <dbReference type="PROSITE" id="PS51918"/>
    </source>
</evidence>
<keyword evidence="3" id="KW-1185">Reference proteome</keyword>
<dbReference type="AlphaFoldDB" id="A0A0U4W2P5"/>
<dbReference type="PANTHER" id="PTHR42731:SF5">
    <property type="entry name" value="RADICAL SAM DOMAIN PROTEIN"/>
    <property type="match status" value="1"/>
</dbReference>
<dbReference type="CDD" id="cd01335">
    <property type="entry name" value="Radical_SAM"/>
    <property type="match status" value="1"/>
</dbReference>
<dbReference type="PROSITE" id="PS51918">
    <property type="entry name" value="RADICAL_SAM"/>
    <property type="match status" value="1"/>
</dbReference>
<evidence type="ECO:0000313" key="3">
    <source>
        <dbReference type="Proteomes" id="UP000068196"/>
    </source>
</evidence>
<name>A0A0U4W2P5_9BACT</name>
<dbReference type="SUPFAM" id="SSF102114">
    <property type="entry name" value="Radical SAM enzymes"/>
    <property type="match status" value="1"/>
</dbReference>
<dbReference type="OrthoDB" id="9806827at2"/>
<dbReference type="Proteomes" id="UP000068196">
    <property type="component" value="Chromosome"/>
</dbReference>
<dbReference type="InterPro" id="IPR023404">
    <property type="entry name" value="rSAM_horseshoe"/>
</dbReference>
<accession>A0A0U4W2P5</accession>
<dbReference type="SFLD" id="SFLDS00029">
    <property type="entry name" value="Radical_SAM"/>
    <property type="match status" value="1"/>
</dbReference>
<dbReference type="GO" id="GO:0003824">
    <property type="term" value="F:catalytic activity"/>
    <property type="evidence" value="ECO:0007669"/>
    <property type="project" value="InterPro"/>
</dbReference>
<reference evidence="2 3" key="1">
    <citation type="journal article" date="2016" name="Int. J. Syst. Evol. Microbiol.">
        <title>Caldimicrobium thiodismutans sp. nov., a sulfur-disproportionating bacterium isolated from a hot spring, and emended description of the genus Caldimicrobium.</title>
        <authorList>
            <person name="Kojima H."/>
            <person name="Umezawa K."/>
            <person name="Fukui M."/>
        </authorList>
    </citation>
    <scope>NUCLEOTIDE SEQUENCE [LARGE SCALE GENOMIC DNA]</scope>
    <source>
        <strain evidence="2 3">TF1</strain>
    </source>
</reference>
<dbReference type="GO" id="GO:0051536">
    <property type="term" value="F:iron-sulfur cluster binding"/>
    <property type="evidence" value="ECO:0007669"/>
    <property type="project" value="InterPro"/>
</dbReference>
<evidence type="ECO:0000313" key="2">
    <source>
        <dbReference type="EMBL" id="BAU23355.1"/>
    </source>
</evidence>
<dbReference type="InterPro" id="IPR007197">
    <property type="entry name" value="rSAM"/>
</dbReference>
<dbReference type="STRING" id="1653476.THC_0971"/>
<dbReference type="SMART" id="SM00729">
    <property type="entry name" value="Elp3"/>
    <property type="match status" value="1"/>
</dbReference>
<dbReference type="EMBL" id="AP014945">
    <property type="protein sequence ID" value="BAU23355.1"/>
    <property type="molecule type" value="Genomic_DNA"/>
</dbReference>
<proteinExistence type="predicted"/>
<dbReference type="Pfam" id="PF04055">
    <property type="entry name" value="Radical_SAM"/>
    <property type="match status" value="1"/>
</dbReference>
<dbReference type="RefSeq" id="WP_068514140.1">
    <property type="nucleotide sequence ID" value="NZ_AP014945.1"/>
</dbReference>
<dbReference type="InterPro" id="IPR058240">
    <property type="entry name" value="rSAM_sf"/>
</dbReference>
<dbReference type="InterPro" id="IPR006638">
    <property type="entry name" value="Elp3/MiaA/NifB-like_rSAM"/>
</dbReference>
<protein>
    <submittedName>
        <fullName evidence="2">Radical SAM protein</fullName>
    </submittedName>
</protein>
<dbReference type="Pfam" id="PF19864">
    <property type="entry name" value="Radical_SAM_N2"/>
    <property type="match status" value="1"/>
</dbReference>
<dbReference type="PANTHER" id="PTHR42731">
    <property type="entry name" value="SLL1084 PROTEIN"/>
    <property type="match status" value="1"/>
</dbReference>
<reference evidence="3" key="2">
    <citation type="journal article" date="2016" name="Int. J. Syst. Evol. Microbiol.">
        <title>Caldimicrobium thiodismutans sp. nov., a sulfur-disproportionating bacterium isolated from a hot spring.</title>
        <authorList>
            <person name="Kojima H."/>
            <person name="Umezawa K."/>
            <person name="Fukui M."/>
        </authorList>
    </citation>
    <scope>NUCLEOTIDE SEQUENCE [LARGE SCALE GENOMIC DNA]</scope>
    <source>
        <strain evidence="3">TF1</strain>
    </source>
</reference>
<sequence length="529" mass="61043">MKRDLLKLEENFFKKRWRGRVPIALIFPNKYELGMANLGFLTLYQRLNQYEELVCERVFYERSEIRSIESNRPLRDFPLLLFSIPFEADYINVLRILKDGGISLEPKERAQTILAGGVALWANPEPLAPFIDGFLLGEWEALEEKIIPVFVEEAFSKDKLIQALSKFEFFYSPAHFEKKRVRVEKVKRPENPLLSTVLSDKAKFGRSYLLEVSKGCGRACRFCLAGFIYRPPRRYSVEALLEKVKEIPDSAKVGLIGLEFVDKEEVLKLGESLLSKKCVLTFSSLRIDAINEEFLKLLKGAKSVALAPETASLRLKRVINKFIEEEEIYSVLDKLKRAGLKKVKIYFMLGLPFEEEEDIIETAKFINRLLQRKLPFHFTFTFSFFVPKPHTPFQWAEFNGITKLERKRDLLLKEVSGVKGIKFESPKEAFLQALLARGSADLKEILLKMAEGAPLKQALSLVKDLERYLSPLQSMEESFPWDIIDIGVSKDFLWREWKRAQAQKTTPFCKRETCRACSACKKLYSNSGL</sequence>
<gene>
    <name evidence="2" type="ORF">THC_0971</name>
</gene>
<dbReference type="KEGG" id="cthi:THC_0971"/>
<dbReference type="SFLD" id="SFLDG01082">
    <property type="entry name" value="B12-binding_domain_containing"/>
    <property type="match status" value="1"/>
</dbReference>
<feature type="domain" description="Radical SAM core" evidence="1">
    <location>
        <begin position="202"/>
        <end position="424"/>
    </location>
</feature>
<organism evidence="2 3">
    <name type="scientific">Caldimicrobium thiodismutans</name>
    <dbReference type="NCBI Taxonomy" id="1653476"/>
    <lineage>
        <taxon>Bacteria</taxon>
        <taxon>Pseudomonadati</taxon>
        <taxon>Thermodesulfobacteriota</taxon>
        <taxon>Thermodesulfobacteria</taxon>
        <taxon>Thermodesulfobacteriales</taxon>
        <taxon>Thermodesulfobacteriaceae</taxon>
        <taxon>Caldimicrobium</taxon>
    </lineage>
</organism>
<dbReference type="InterPro" id="IPR045784">
    <property type="entry name" value="Radical_SAM_N2"/>
</dbReference>